<dbReference type="EMBL" id="JAFMYU010000013">
    <property type="protein sequence ID" value="MBO0932602.1"/>
    <property type="molecule type" value="Genomic_DNA"/>
</dbReference>
<feature type="chain" id="PRO_5037531559" evidence="1">
    <location>
        <begin position="19"/>
        <end position="747"/>
    </location>
</feature>
<protein>
    <submittedName>
        <fullName evidence="2">Gliding motility-associated C-terminal domain-containing protein</fullName>
    </submittedName>
</protein>
<evidence type="ECO:0000256" key="1">
    <source>
        <dbReference type="SAM" id="SignalP"/>
    </source>
</evidence>
<dbReference type="Gene3D" id="2.130.10.10">
    <property type="entry name" value="YVTN repeat-like/Quinoprotein amine dehydrogenase"/>
    <property type="match status" value="1"/>
</dbReference>
<evidence type="ECO:0000313" key="2">
    <source>
        <dbReference type="EMBL" id="MBO0932602.1"/>
    </source>
</evidence>
<organism evidence="2 3">
    <name type="scientific">Fibrella aquatilis</name>
    <dbReference type="NCBI Taxonomy" id="2817059"/>
    <lineage>
        <taxon>Bacteria</taxon>
        <taxon>Pseudomonadati</taxon>
        <taxon>Bacteroidota</taxon>
        <taxon>Cytophagia</taxon>
        <taxon>Cytophagales</taxon>
        <taxon>Spirosomataceae</taxon>
        <taxon>Fibrella</taxon>
    </lineage>
</organism>
<proteinExistence type="predicted"/>
<sequence length="747" mass="82055">MRKLLLVLLLLDYSTVWAQPDRRGNVWHFGELAGLNFAGGTAQILDGSRMGETLRGIGTIGDETGQLVFYSDGQTVWNRFHRVVPGGNSLIFLGKRQGGSTQNGILLPHPKNPDWYYLFSIEQPFIDNDRYTVYYSLIDSKANGGEGGFISKLTLLARNVASSLAVVRHCNNRDFWLIVHDAMSTNTFMSYLLDEAGVTATPTLNQSGSRVDDNGPGRAYLKASPDGKRLAMGFYGSESNTNFAEVFSFDNKTGQVGQRLTRLDWPSLFELTIPSPLEGNRSPSDIAFSPNGQYLYATRRYSSYVPQSPPWRSELYQFNLATKAWTRLVTETYDFSQQGINYVYSGLENAPDGRLYVSHWNRPFLSSINNPNADGAACGFQQNTINLAGRNAGLYLPFRYPPRLPDPTVTVALQSNPTGCNDVLTSIISGFDPSEALRYQWLRDGKAITNATNATYTVLASGGYALLVEEVGGCRRKLSDSLPVTIANALLPPALTSVPPVCVGSTTPTLQATGQQVQWYTSSPPAVSVAAGPSFAPSMATNTPGTYTYYATQTDTKGCTSPANSTTVRVVARPDLTLTQQQVGVCLETLGATALLEAISRQGVQFMWSLRGQLAGNQATITVNDYGRYYISVTDQNQCVRRDSVEVIDRCYRLYMPNAFTPNDDQANDALVAYGNGISRYDLLIYNRWGEVIFAAPDQPFNDGSPLWDGRVGGSYVQPGLYTYQLRVVRQEPTDSIIKIGSVLVIR</sequence>
<evidence type="ECO:0000313" key="3">
    <source>
        <dbReference type="Proteomes" id="UP000664795"/>
    </source>
</evidence>
<name>A0A939JX55_9BACT</name>
<keyword evidence="3" id="KW-1185">Reference proteome</keyword>
<dbReference type="RefSeq" id="WP_207336567.1">
    <property type="nucleotide sequence ID" value="NZ_JAFMYU010000013.1"/>
</dbReference>
<gene>
    <name evidence="2" type="ORF">J2I48_16455</name>
</gene>
<dbReference type="InterPro" id="IPR015943">
    <property type="entry name" value="WD40/YVTN_repeat-like_dom_sf"/>
</dbReference>
<dbReference type="AlphaFoldDB" id="A0A939JX55"/>
<reference evidence="2 3" key="1">
    <citation type="submission" date="2021-03" db="EMBL/GenBank/DDBJ databases">
        <title>Fibrella sp. HMF5036 genome sequencing and assembly.</title>
        <authorList>
            <person name="Kang H."/>
            <person name="Kim H."/>
            <person name="Bae S."/>
            <person name="Joh K."/>
        </authorList>
    </citation>
    <scope>NUCLEOTIDE SEQUENCE [LARGE SCALE GENOMIC DNA]</scope>
    <source>
        <strain evidence="2 3">HMF5036</strain>
    </source>
</reference>
<keyword evidence="1" id="KW-0732">Signal</keyword>
<comment type="caution">
    <text evidence="2">The sequence shown here is derived from an EMBL/GenBank/DDBJ whole genome shotgun (WGS) entry which is preliminary data.</text>
</comment>
<dbReference type="Proteomes" id="UP000664795">
    <property type="component" value="Unassembled WGS sequence"/>
</dbReference>
<dbReference type="SUPFAM" id="SSF82171">
    <property type="entry name" value="DPP6 N-terminal domain-like"/>
    <property type="match status" value="1"/>
</dbReference>
<feature type="signal peptide" evidence="1">
    <location>
        <begin position="1"/>
        <end position="18"/>
    </location>
</feature>
<dbReference type="Pfam" id="PF13585">
    <property type="entry name" value="CHU_C"/>
    <property type="match status" value="1"/>
</dbReference>
<accession>A0A939JX55</accession>